<sequence length="84" mass="10012">MKYEEYLDEVTTLLTELYELDDEAAIKLVMDAQEAEFFSVHDDVPDMCTEEQAKKDAVTLFEQKQNRQQTQKKQQQRVRQKKKP</sequence>
<proteinExistence type="predicted"/>
<feature type="compositionally biased region" description="Basic residues" evidence="1">
    <location>
        <begin position="74"/>
        <end position="84"/>
    </location>
</feature>
<comment type="caution">
    <text evidence="2">The sequence shown here is derived from an EMBL/GenBank/DDBJ whole genome shotgun (WGS) entry which is preliminary data.</text>
</comment>
<reference evidence="3" key="1">
    <citation type="journal article" date="2019" name="Int. J. Syst. Evol. Microbiol.">
        <title>The Global Catalogue of Microorganisms (GCM) 10K type strain sequencing project: providing services to taxonomists for standard genome sequencing and annotation.</title>
        <authorList>
            <consortium name="The Broad Institute Genomics Platform"/>
            <consortium name="The Broad Institute Genome Sequencing Center for Infectious Disease"/>
            <person name="Wu L."/>
            <person name="Ma J."/>
        </authorList>
    </citation>
    <scope>NUCLEOTIDE SEQUENCE [LARGE SCALE GENOMIC DNA]</scope>
    <source>
        <strain evidence="3">JCM 16673</strain>
    </source>
</reference>
<accession>A0ABP7TJ89</accession>
<organism evidence="2 3">
    <name type="scientific">Actimicrobium antarcticum</name>
    <dbReference type="NCBI Taxonomy" id="1051899"/>
    <lineage>
        <taxon>Bacteria</taxon>
        <taxon>Pseudomonadati</taxon>
        <taxon>Pseudomonadota</taxon>
        <taxon>Betaproteobacteria</taxon>
        <taxon>Burkholderiales</taxon>
        <taxon>Oxalobacteraceae</taxon>
        <taxon>Actimicrobium</taxon>
    </lineage>
</organism>
<protein>
    <submittedName>
        <fullName evidence="2">Uncharacterized protein</fullName>
    </submittedName>
</protein>
<dbReference type="RefSeq" id="WP_344763839.1">
    <property type="nucleotide sequence ID" value="NZ_BAAAZE010000010.1"/>
</dbReference>
<feature type="region of interest" description="Disordered" evidence="1">
    <location>
        <begin position="63"/>
        <end position="84"/>
    </location>
</feature>
<keyword evidence="3" id="KW-1185">Reference proteome</keyword>
<dbReference type="Proteomes" id="UP001501353">
    <property type="component" value="Unassembled WGS sequence"/>
</dbReference>
<gene>
    <name evidence="2" type="ORF">GCM10022212_26560</name>
</gene>
<evidence type="ECO:0000313" key="3">
    <source>
        <dbReference type="Proteomes" id="UP001501353"/>
    </source>
</evidence>
<dbReference type="EMBL" id="BAAAZE010000010">
    <property type="protein sequence ID" value="GAA4027143.1"/>
    <property type="molecule type" value="Genomic_DNA"/>
</dbReference>
<evidence type="ECO:0000313" key="2">
    <source>
        <dbReference type="EMBL" id="GAA4027143.1"/>
    </source>
</evidence>
<evidence type="ECO:0000256" key="1">
    <source>
        <dbReference type="SAM" id="MobiDB-lite"/>
    </source>
</evidence>
<name>A0ABP7TJ89_9BURK</name>